<gene>
    <name evidence="2" type="ORF">PXEA_LOCUS13623</name>
</gene>
<feature type="region of interest" description="Disordered" evidence="1">
    <location>
        <begin position="32"/>
        <end position="57"/>
    </location>
</feature>
<sequence length="131" mass="14429">MIRFQGYRTHHCPSRRLASYALSASLMHSKPGRDRCGSHFPPATDRPTRRTTGANRQSLTGQQRATLCLCVSVCLPHFASPLGHWEACLWEGAKFNKKGSFEMLPGEKAFCFGLLMARATSEGGCDSPGNR</sequence>
<keyword evidence="3" id="KW-1185">Reference proteome</keyword>
<organism evidence="2 3">
    <name type="scientific">Protopolystoma xenopodis</name>
    <dbReference type="NCBI Taxonomy" id="117903"/>
    <lineage>
        <taxon>Eukaryota</taxon>
        <taxon>Metazoa</taxon>
        <taxon>Spiralia</taxon>
        <taxon>Lophotrochozoa</taxon>
        <taxon>Platyhelminthes</taxon>
        <taxon>Monogenea</taxon>
        <taxon>Polyopisthocotylea</taxon>
        <taxon>Polystomatidea</taxon>
        <taxon>Polystomatidae</taxon>
        <taxon>Protopolystoma</taxon>
    </lineage>
</organism>
<evidence type="ECO:0000256" key="1">
    <source>
        <dbReference type="SAM" id="MobiDB-lite"/>
    </source>
</evidence>
<dbReference type="Proteomes" id="UP000784294">
    <property type="component" value="Unassembled WGS sequence"/>
</dbReference>
<reference evidence="2" key="1">
    <citation type="submission" date="2018-11" db="EMBL/GenBank/DDBJ databases">
        <authorList>
            <consortium name="Pathogen Informatics"/>
        </authorList>
    </citation>
    <scope>NUCLEOTIDE SEQUENCE</scope>
</reference>
<dbReference type="EMBL" id="CAAALY010045198">
    <property type="protein sequence ID" value="VEL20183.1"/>
    <property type="molecule type" value="Genomic_DNA"/>
</dbReference>
<name>A0A3S5CM81_9PLAT</name>
<comment type="caution">
    <text evidence="2">The sequence shown here is derived from an EMBL/GenBank/DDBJ whole genome shotgun (WGS) entry which is preliminary data.</text>
</comment>
<proteinExistence type="predicted"/>
<dbReference type="AlphaFoldDB" id="A0A3S5CM81"/>
<accession>A0A3S5CM81</accession>
<evidence type="ECO:0000313" key="2">
    <source>
        <dbReference type="EMBL" id="VEL20183.1"/>
    </source>
</evidence>
<evidence type="ECO:0000313" key="3">
    <source>
        <dbReference type="Proteomes" id="UP000784294"/>
    </source>
</evidence>
<protein>
    <submittedName>
        <fullName evidence="2">Uncharacterized protein</fullName>
    </submittedName>
</protein>